<evidence type="ECO:0000313" key="1">
    <source>
        <dbReference type="EMBL" id="RUO21870.1"/>
    </source>
</evidence>
<dbReference type="Proteomes" id="UP000288212">
    <property type="component" value="Unassembled WGS sequence"/>
</dbReference>
<dbReference type="AlphaFoldDB" id="A0A432VYY2"/>
<dbReference type="EMBL" id="PIPI01000001">
    <property type="protein sequence ID" value="RUO21870.1"/>
    <property type="molecule type" value="Genomic_DNA"/>
</dbReference>
<dbReference type="InterPro" id="IPR016035">
    <property type="entry name" value="Acyl_Trfase/lysoPLipase"/>
</dbReference>
<comment type="caution">
    <text evidence="1">The sequence shown here is derived from an EMBL/GenBank/DDBJ whole genome shotgun (WGS) entry which is preliminary data.</text>
</comment>
<keyword evidence="1" id="KW-0378">Hydrolase</keyword>
<organism evidence="1 2">
    <name type="scientific">Aliidiomarina haloalkalitolerans</name>
    <dbReference type="NCBI Taxonomy" id="859059"/>
    <lineage>
        <taxon>Bacteria</taxon>
        <taxon>Pseudomonadati</taxon>
        <taxon>Pseudomonadota</taxon>
        <taxon>Gammaproteobacteria</taxon>
        <taxon>Alteromonadales</taxon>
        <taxon>Idiomarinaceae</taxon>
        <taxon>Aliidiomarina</taxon>
    </lineage>
</organism>
<name>A0A432VYY2_9GAMM</name>
<reference evidence="1 2" key="1">
    <citation type="journal article" date="2011" name="Front. Microbiol.">
        <title>Genomic signatures of strain selection and enhancement in Bacillus atrophaeus var. globigii, a historical biowarfare simulant.</title>
        <authorList>
            <person name="Gibbons H.S."/>
            <person name="Broomall S.M."/>
            <person name="McNew L.A."/>
            <person name="Daligault H."/>
            <person name="Chapman C."/>
            <person name="Bruce D."/>
            <person name="Karavis M."/>
            <person name="Krepps M."/>
            <person name="McGregor P.A."/>
            <person name="Hong C."/>
            <person name="Park K.H."/>
            <person name="Akmal A."/>
            <person name="Feldman A."/>
            <person name="Lin J.S."/>
            <person name="Chang W.E."/>
            <person name="Higgs B.W."/>
            <person name="Demirev P."/>
            <person name="Lindquist J."/>
            <person name="Liem A."/>
            <person name="Fochler E."/>
            <person name="Read T.D."/>
            <person name="Tapia R."/>
            <person name="Johnson S."/>
            <person name="Bishop-Lilly K.A."/>
            <person name="Detter C."/>
            <person name="Han C."/>
            <person name="Sozhamannan S."/>
            <person name="Rosenzweig C.N."/>
            <person name="Skowronski E.W."/>
        </authorList>
    </citation>
    <scope>NUCLEOTIDE SEQUENCE [LARGE SCALE GENOMIC DNA]</scope>
    <source>
        <strain evidence="1 2">AK5</strain>
    </source>
</reference>
<accession>A0A432VYY2</accession>
<dbReference type="SUPFAM" id="SSF52151">
    <property type="entry name" value="FabD/lysophospholipase-like"/>
    <property type="match status" value="1"/>
</dbReference>
<protein>
    <submittedName>
        <fullName evidence="1">Alpha/beta hydrolase</fullName>
    </submittedName>
</protein>
<sequence>MTNWVEVKAGQRAFAQIQEHGLRQDDISLLLGASGGPKWFILQGLDNYFFGDFFSQRQAPLELLGTSAGAWRFASLGRSNAAEASALFSRLYRATVYSDKPDVREITDKAIELLHEYVPNEAITEILNQQTFRHHMIVVRSKGLSASESRLGQSIGLLKAAALNAISRRTLASSFERVVFHHPSAQPPLGSDWNDLPTQHVTLTQDNFREALLASGSIPMVLAGVKDIPGAPPGIYRDGGVTDYHFDLPLGARDGLILYPHFQREIIPGWFDKGLKKRRTRAEQWPNAVLIMPTQEFIDALPYQKIPDRHDFANLDVASRQKFWQQATDAGYRLAEQLQDWIESGEIRQKVQRWED</sequence>
<proteinExistence type="predicted"/>
<dbReference type="GO" id="GO:0016787">
    <property type="term" value="F:hydrolase activity"/>
    <property type="evidence" value="ECO:0007669"/>
    <property type="project" value="UniProtKB-KW"/>
</dbReference>
<keyword evidence="2" id="KW-1185">Reference proteome</keyword>
<evidence type="ECO:0000313" key="2">
    <source>
        <dbReference type="Proteomes" id="UP000288212"/>
    </source>
</evidence>
<dbReference type="OrthoDB" id="8586159at2"/>
<gene>
    <name evidence="1" type="ORF">CWE06_03225</name>
</gene>
<dbReference type="RefSeq" id="WP_126791099.1">
    <property type="nucleotide sequence ID" value="NZ_PIPI01000001.1"/>
</dbReference>